<evidence type="ECO:0000256" key="2">
    <source>
        <dbReference type="ARBA" id="ARBA00017475"/>
    </source>
</evidence>
<dbReference type="PANTHER" id="PTHR13245:SF14">
    <property type="entry name" value="RRP15-LIKE PROTEIN"/>
    <property type="match status" value="1"/>
</dbReference>
<dbReference type="GO" id="GO:0000460">
    <property type="term" value="P:maturation of 5.8S rRNA"/>
    <property type="evidence" value="ECO:0007669"/>
    <property type="project" value="TreeGrafter"/>
</dbReference>
<proteinExistence type="inferred from homology"/>
<evidence type="ECO:0000256" key="1">
    <source>
        <dbReference type="ARBA" id="ARBA00007462"/>
    </source>
</evidence>
<sequence>MGFKVIRDIVLQLLNEEVPENTHPILSLAKTDQERAEAKKRRQDLKDEEDESALTTADRKKRRIWLRQAYSVPIAFAGIQRNPPETKPIRDTTSHEYMSEFAREKRLRCQATRGTVALFNAVKQHQTNIGKQLEGSKSGFEEEKILTQITTSDFLDRLSAGISSSKSSKVK</sequence>
<evidence type="ECO:0000256" key="3">
    <source>
        <dbReference type="SAM" id="MobiDB-lite"/>
    </source>
</evidence>
<dbReference type="Pfam" id="PF07890">
    <property type="entry name" value="Rrp15p"/>
    <property type="match status" value="1"/>
</dbReference>
<dbReference type="GO" id="GO:0030687">
    <property type="term" value="C:preribosome, large subunit precursor"/>
    <property type="evidence" value="ECO:0007669"/>
    <property type="project" value="TreeGrafter"/>
</dbReference>
<dbReference type="GO" id="GO:0000470">
    <property type="term" value="P:maturation of LSU-rRNA"/>
    <property type="evidence" value="ECO:0007669"/>
    <property type="project" value="TreeGrafter"/>
</dbReference>
<name>A0AA85IU50_TRIRE</name>
<evidence type="ECO:0000313" key="4">
    <source>
        <dbReference type="Proteomes" id="UP000050795"/>
    </source>
</evidence>
<dbReference type="PANTHER" id="PTHR13245">
    <property type="entry name" value="RRP15-LIKE PROTEIN"/>
    <property type="match status" value="1"/>
</dbReference>
<comment type="similarity">
    <text evidence="1">Belongs to the RRP15 family.</text>
</comment>
<feature type="region of interest" description="Disordered" evidence="3">
    <location>
        <begin position="32"/>
        <end position="54"/>
    </location>
</feature>
<dbReference type="AlphaFoldDB" id="A0AA85IU50"/>
<keyword evidence="4" id="KW-1185">Reference proteome</keyword>
<accession>A0AA85IU50</accession>
<dbReference type="WBParaSite" id="TREG1_11100.1">
    <property type="protein sequence ID" value="TREG1_11100.1"/>
    <property type="gene ID" value="TREG1_11100"/>
</dbReference>
<evidence type="ECO:0000313" key="5">
    <source>
        <dbReference type="WBParaSite" id="TREG1_11100.1"/>
    </source>
</evidence>
<reference evidence="5" key="2">
    <citation type="submission" date="2023-11" db="UniProtKB">
        <authorList>
            <consortium name="WormBaseParasite"/>
        </authorList>
    </citation>
    <scope>IDENTIFICATION</scope>
</reference>
<organism evidence="4 5">
    <name type="scientific">Trichobilharzia regenti</name>
    <name type="common">Nasal bird schistosome</name>
    <dbReference type="NCBI Taxonomy" id="157069"/>
    <lineage>
        <taxon>Eukaryota</taxon>
        <taxon>Metazoa</taxon>
        <taxon>Spiralia</taxon>
        <taxon>Lophotrochozoa</taxon>
        <taxon>Platyhelminthes</taxon>
        <taxon>Trematoda</taxon>
        <taxon>Digenea</taxon>
        <taxon>Strigeidida</taxon>
        <taxon>Schistosomatoidea</taxon>
        <taxon>Schistosomatidae</taxon>
        <taxon>Trichobilharzia</taxon>
    </lineage>
</organism>
<protein>
    <recommendedName>
        <fullName evidence="2">RRP15-like protein</fullName>
    </recommendedName>
</protein>
<dbReference type="Proteomes" id="UP000050795">
    <property type="component" value="Unassembled WGS sequence"/>
</dbReference>
<reference evidence="4" key="1">
    <citation type="submission" date="2022-06" db="EMBL/GenBank/DDBJ databases">
        <authorList>
            <person name="Berger JAMES D."/>
            <person name="Berger JAMES D."/>
        </authorList>
    </citation>
    <scope>NUCLEOTIDE SEQUENCE [LARGE SCALE GENOMIC DNA]</scope>
</reference>
<dbReference type="InterPro" id="IPR012459">
    <property type="entry name" value="Rrp15"/>
</dbReference>